<protein>
    <submittedName>
        <fullName evidence="2">Uncharacterized protein</fullName>
    </submittedName>
</protein>
<evidence type="ECO:0000313" key="2">
    <source>
        <dbReference type="EnsemblMetazoa" id="CJA38603.1"/>
    </source>
</evidence>
<name>A0A8R1IL24_CAEJA</name>
<feature type="region of interest" description="Disordered" evidence="1">
    <location>
        <begin position="1"/>
        <end position="23"/>
    </location>
</feature>
<sequence length="23" mass="2743">GKYDQQYQQAAENDGRQRKESKD</sequence>
<reference evidence="2" key="2">
    <citation type="submission" date="2022-06" db="UniProtKB">
        <authorList>
            <consortium name="EnsemblMetazoa"/>
        </authorList>
    </citation>
    <scope>IDENTIFICATION</scope>
    <source>
        <strain evidence="2">DF5081</strain>
    </source>
</reference>
<reference evidence="3" key="1">
    <citation type="submission" date="2010-08" db="EMBL/GenBank/DDBJ databases">
        <authorList>
            <consortium name="Caenorhabditis japonica Sequencing Consortium"/>
            <person name="Wilson R.K."/>
        </authorList>
    </citation>
    <scope>NUCLEOTIDE SEQUENCE [LARGE SCALE GENOMIC DNA]</scope>
    <source>
        <strain evidence="3">DF5081</strain>
    </source>
</reference>
<feature type="compositionally biased region" description="Basic and acidic residues" evidence="1">
    <location>
        <begin position="13"/>
        <end position="23"/>
    </location>
</feature>
<evidence type="ECO:0000256" key="1">
    <source>
        <dbReference type="SAM" id="MobiDB-lite"/>
    </source>
</evidence>
<feature type="compositionally biased region" description="Polar residues" evidence="1">
    <location>
        <begin position="1"/>
        <end position="11"/>
    </location>
</feature>
<accession>A0A8R1IL24</accession>
<keyword evidence="3" id="KW-1185">Reference proteome</keyword>
<dbReference type="AlphaFoldDB" id="A0A8R1IL24"/>
<evidence type="ECO:0000313" key="3">
    <source>
        <dbReference type="Proteomes" id="UP000005237"/>
    </source>
</evidence>
<proteinExistence type="predicted"/>
<organism evidence="2 3">
    <name type="scientific">Caenorhabditis japonica</name>
    <dbReference type="NCBI Taxonomy" id="281687"/>
    <lineage>
        <taxon>Eukaryota</taxon>
        <taxon>Metazoa</taxon>
        <taxon>Ecdysozoa</taxon>
        <taxon>Nematoda</taxon>
        <taxon>Chromadorea</taxon>
        <taxon>Rhabditida</taxon>
        <taxon>Rhabditina</taxon>
        <taxon>Rhabditomorpha</taxon>
        <taxon>Rhabditoidea</taxon>
        <taxon>Rhabditidae</taxon>
        <taxon>Peloderinae</taxon>
        <taxon>Caenorhabditis</taxon>
    </lineage>
</organism>
<dbReference type="EnsemblMetazoa" id="CJA38603.1">
    <property type="protein sequence ID" value="CJA38603.1"/>
    <property type="gene ID" value="WBGene00214450"/>
</dbReference>
<dbReference type="Proteomes" id="UP000005237">
    <property type="component" value="Unassembled WGS sequence"/>
</dbReference>